<sequence length="78" mass="8253">MPEGTAKTSQRAEPEISSELTTPETTTSPEATCTGLVNFSSTFAGKRAEADFRTPDDDEKDVWNGVSGLGSPMAEAEI</sequence>
<name>A0A645AJ58_9ZZZZ</name>
<dbReference type="EMBL" id="VSSQ01013811">
    <property type="protein sequence ID" value="MPM52321.1"/>
    <property type="molecule type" value="Genomic_DNA"/>
</dbReference>
<feature type="compositionally biased region" description="Low complexity" evidence="1">
    <location>
        <begin position="15"/>
        <end position="34"/>
    </location>
</feature>
<feature type="region of interest" description="Disordered" evidence="1">
    <location>
        <begin position="50"/>
        <end position="78"/>
    </location>
</feature>
<feature type="region of interest" description="Disordered" evidence="1">
    <location>
        <begin position="1"/>
        <end position="34"/>
    </location>
</feature>
<dbReference type="AlphaFoldDB" id="A0A645AJ58"/>
<comment type="caution">
    <text evidence="2">The sequence shown here is derived from an EMBL/GenBank/DDBJ whole genome shotgun (WGS) entry which is preliminary data.</text>
</comment>
<reference evidence="2" key="1">
    <citation type="submission" date="2019-08" db="EMBL/GenBank/DDBJ databases">
        <authorList>
            <person name="Kucharzyk K."/>
            <person name="Murdoch R.W."/>
            <person name="Higgins S."/>
            <person name="Loffler F."/>
        </authorList>
    </citation>
    <scope>NUCLEOTIDE SEQUENCE</scope>
</reference>
<organism evidence="2">
    <name type="scientific">bioreactor metagenome</name>
    <dbReference type="NCBI Taxonomy" id="1076179"/>
    <lineage>
        <taxon>unclassified sequences</taxon>
        <taxon>metagenomes</taxon>
        <taxon>ecological metagenomes</taxon>
    </lineage>
</organism>
<protein>
    <submittedName>
        <fullName evidence="2">Uncharacterized protein</fullName>
    </submittedName>
</protein>
<accession>A0A645AJ58</accession>
<evidence type="ECO:0000313" key="2">
    <source>
        <dbReference type="EMBL" id="MPM52321.1"/>
    </source>
</evidence>
<feature type="compositionally biased region" description="Polar residues" evidence="1">
    <location>
        <begin position="1"/>
        <end position="11"/>
    </location>
</feature>
<proteinExistence type="predicted"/>
<gene>
    <name evidence="2" type="ORF">SDC9_99080</name>
</gene>
<evidence type="ECO:0000256" key="1">
    <source>
        <dbReference type="SAM" id="MobiDB-lite"/>
    </source>
</evidence>